<dbReference type="Proteomes" id="UP000266841">
    <property type="component" value="Unassembled WGS sequence"/>
</dbReference>
<proteinExistence type="predicted"/>
<accession>K0SLV9</accession>
<comment type="caution">
    <text evidence="1">The sequence shown here is derived from an EMBL/GenBank/DDBJ whole genome shotgun (WGS) entry which is preliminary data.</text>
</comment>
<keyword evidence="2" id="KW-1185">Reference proteome</keyword>
<evidence type="ECO:0000313" key="1">
    <source>
        <dbReference type="EMBL" id="EJK59462.1"/>
    </source>
</evidence>
<evidence type="ECO:0000313" key="2">
    <source>
        <dbReference type="Proteomes" id="UP000266841"/>
    </source>
</evidence>
<reference evidence="1 2" key="1">
    <citation type="journal article" date="2012" name="Genome Biol.">
        <title>Genome and low-iron response of an oceanic diatom adapted to chronic iron limitation.</title>
        <authorList>
            <person name="Lommer M."/>
            <person name="Specht M."/>
            <person name="Roy A.S."/>
            <person name="Kraemer L."/>
            <person name="Andreson R."/>
            <person name="Gutowska M.A."/>
            <person name="Wolf J."/>
            <person name="Bergner S.V."/>
            <person name="Schilhabel M.B."/>
            <person name="Klostermeier U.C."/>
            <person name="Beiko R.G."/>
            <person name="Rosenstiel P."/>
            <person name="Hippler M."/>
            <person name="Laroche J."/>
        </authorList>
    </citation>
    <scope>NUCLEOTIDE SEQUENCE [LARGE SCALE GENOMIC DNA]</scope>
    <source>
        <strain evidence="1 2">CCMP1005</strain>
    </source>
</reference>
<dbReference type="AlphaFoldDB" id="K0SLV9"/>
<protein>
    <submittedName>
        <fullName evidence="1">Uncharacterized protein</fullName>
    </submittedName>
</protein>
<gene>
    <name evidence="1" type="ORF">THAOC_20313</name>
</gene>
<organism evidence="1 2">
    <name type="scientific">Thalassiosira oceanica</name>
    <name type="common">Marine diatom</name>
    <dbReference type="NCBI Taxonomy" id="159749"/>
    <lineage>
        <taxon>Eukaryota</taxon>
        <taxon>Sar</taxon>
        <taxon>Stramenopiles</taxon>
        <taxon>Ochrophyta</taxon>
        <taxon>Bacillariophyta</taxon>
        <taxon>Coscinodiscophyceae</taxon>
        <taxon>Thalassiosirophycidae</taxon>
        <taxon>Thalassiosirales</taxon>
        <taxon>Thalassiosiraceae</taxon>
        <taxon>Thalassiosira</taxon>
    </lineage>
</organism>
<sequence>MAGKKGPRDLLDMMKNDRRGRRTLGLCDLLEALHESLRKYSLGLSCAQSLLNAAVLSCLYFDGGFPTDEILILSMEQFNHKKCRIIRNSISDTFGGVGPDSHVIQFVSALAEEMGIEGVTKDHIDHIVCDSNHISDDVGYYCNELIGQIKQWKNLGKKGIMEQQVCRQIIEDLNEKNPLYGRVMEKWLRLL</sequence>
<dbReference type="EMBL" id="AGNL01022877">
    <property type="protein sequence ID" value="EJK59462.1"/>
    <property type="molecule type" value="Genomic_DNA"/>
</dbReference>
<name>K0SLV9_THAOC</name>